<proteinExistence type="predicted"/>
<evidence type="ECO:0000313" key="3">
    <source>
        <dbReference type="Proteomes" id="UP001445076"/>
    </source>
</evidence>
<feature type="compositionally biased region" description="Basic and acidic residues" evidence="1">
    <location>
        <begin position="64"/>
        <end position="84"/>
    </location>
</feature>
<dbReference type="EMBL" id="JARKIK010000007">
    <property type="protein sequence ID" value="KAK8750849.1"/>
    <property type="molecule type" value="Genomic_DNA"/>
</dbReference>
<feature type="region of interest" description="Disordered" evidence="1">
    <location>
        <begin position="64"/>
        <end position="95"/>
    </location>
</feature>
<name>A0AAW0YD51_CHEQU</name>
<dbReference type="AlphaFoldDB" id="A0AAW0YD51"/>
<comment type="caution">
    <text evidence="2">The sequence shown here is derived from an EMBL/GenBank/DDBJ whole genome shotgun (WGS) entry which is preliminary data.</text>
</comment>
<dbReference type="Proteomes" id="UP001445076">
    <property type="component" value="Unassembled WGS sequence"/>
</dbReference>
<sequence>SFVTGALTATTITVFVLHVLPGGTYVVLPCDPTITARPIFHEDYLDLPPQHQQDLRALHTELESLTHSDADPEKRNPVPQKHDMGPWQTGTVPLDLSHTDKRKFSSLSGSLRLQLHQLLLKEQQRKIAHDTHQPRPQQHQQRELHNKDSLKQPAQHNDHQPEHNTIQEMQQQQQQLMTTGYKTQDLLGNGLPTSGNNR</sequence>
<reference evidence="2 3" key="1">
    <citation type="journal article" date="2024" name="BMC Genomics">
        <title>Genome assembly of redclaw crayfish (Cherax quadricarinatus) provides insights into its immune adaptation and hypoxia tolerance.</title>
        <authorList>
            <person name="Liu Z."/>
            <person name="Zheng J."/>
            <person name="Li H."/>
            <person name="Fang K."/>
            <person name="Wang S."/>
            <person name="He J."/>
            <person name="Zhou D."/>
            <person name="Weng S."/>
            <person name="Chi M."/>
            <person name="Gu Z."/>
            <person name="He J."/>
            <person name="Li F."/>
            <person name="Wang M."/>
        </authorList>
    </citation>
    <scope>NUCLEOTIDE SEQUENCE [LARGE SCALE GENOMIC DNA]</scope>
    <source>
        <strain evidence="2">ZL_2023a</strain>
    </source>
</reference>
<evidence type="ECO:0000256" key="1">
    <source>
        <dbReference type="SAM" id="MobiDB-lite"/>
    </source>
</evidence>
<protein>
    <submittedName>
        <fullName evidence="2">Uncharacterized protein</fullName>
    </submittedName>
</protein>
<accession>A0AAW0YD51</accession>
<organism evidence="2 3">
    <name type="scientific">Cherax quadricarinatus</name>
    <name type="common">Australian red claw crayfish</name>
    <dbReference type="NCBI Taxonomy" id="27406"/>
    <lineage>
        <taxon>Eukaryota</taxon>
        <taxon>Metazoa</taxon>
        <taxon>Ecdysozoa</taxon>
        <taxon>Arthropoda</taxon>
        <taxon>Crustacea</taxon>
        <taxon>Multicrustacea</taxon>
        <taxon>Malacostraca</taxon>
        <taxon>Eumalacostraca</taxon>
        <taxon>Eucarida</taxon>
        <taxon>Decapoda</taxon>
        <taxon>Pleocyemata</taxon>
        <taxon>Astacidea</taxon>
        <taxon>Parastacoidea</taxon>
        <taxon>Parastacidae</taxon>
        <taxon>Cherax</taxon>
    </lineage>
</organism>
<evidence type="ECO:0000313" key="2">
    <source>
        <dbReference type="EMBL" id="KAK8750849.1"/>
    </source>
</evidence>
<feature type="compositionally biased region" description="Basic and acidic residues" evidence="1">
    <location>
        <begin position="140"/>
        <end position="162"/>
    </location>
</feature>
<feature type="region of interest" description="Disordered" evidence="1">
    <location>
        <begin position="126"/>
        <end position="177"/>
    </location>
</feature>
<gene>
    <name evidence="2" type="ORF">OTU49_015026</name>
</gene>
<feature type="non-terminal residue" evidence="2">
    <location>
        <position position="1"/>
    </location>
</feature>
<keyword evidence="3" id="KW-1185">Reference proteome</keyword>